<evidence type="ECO:0000313" key="7">
    <source>
        <dbReference type="Proteomes" id="UP001154282"/>
    </source>
</evidence>
<keyword evidence="7" id="KW-1185">Reference proteome</keyword>
<organism evidence="6 7">
    <name type="scientific">Linum tenue</name>
    <dbReference type="NCBI Taxonomy" id="586396"/>
    <lineage>
        <taxon>Eukaryota</taxon>
        <taxon>Viridiplantae</taxon>
        <taxon>Streptophyta</taxon>
        <taxon>Embryophyta</taxon>
        <taxon>Tracheophyta</taxon>
        <taxon>Spermatophyta</taxon>
        <taxon>Magnoliopsida</taxon>
        <taxon>eudicotyledons</taxon>
        <taxon>Gunneridae</taxon>
        <taxon>Pentapetalae</taxon>
        <taxon>rosids</taxon>
        <taxon>fabids</taxon>
        <taxon>Malpighiales</taxon>
        <taxon>Linaceae</taxon>
        <taxon>Linum</taxon>
    </lineage>
</organism>
<reference evidence="6" key="1">
    <citation type="submission" date="2022-08" db="EMBL/GenBank/DDBJ databases">
        <authorList>
            <person name="Gutierrez-Valencia J."/>
        </authorList>
    </citation>
    <scope>NUCLEOTIDE SEQUENCE</scope>
</reference>
<keyword evidence="2" id="KW-0677">Repeat</keyword>
<dbReference type="SUPFAM" id="SSF52058">
    <property type="entry name" value="L domain-like"/>
    <property type="match status" value="1"/>
</dbReference>
<dbReference type="Pfam" id="PF08263">
    <property type="entry name" value="LRRNT_2"/>
    <property type="match status" value="1"/>
</dbReference>
<evidence type="ECO:0000256" key="1">
    <source>
        <dbReference type="ARBA" id="ARBA00022614"/>
    </source>
</evidence>
<dbReference type="PANTHER" id="PTHR48010">
    <property type="entry name" value="OS05G0588300 PROTEIN"/>
    <property type="match status" value="1"/>
</dbReference>
<dbReference type="Gene3D" id="3.80.10.10">
    <property type="entry name" value="Ribonuclease Inhibitor"/>
    <property type="match status" value="2"/>
</dbReference>
<sequence length="436" mass="47570">MVGFQKSAVVVLVSLIISLSINHSEQIQSSQGQTLIRIQHLLNNPSVLSTWNSSTDFCSLDPTSSVSVVCYQDTITQLHIIGNKGRSLLPRNFSMESFVTTLVSLPTLKVLTLSSLGLWGSLPGKIARLSYLEILNISSNFLYDTIPGELSSLSTLQSLALDDNMFAGELPHWLGSLPVLSVLSLRKNMFNGTLPDSLSNLENLRVLSLSHNYFRGEVPDFSRLTNLQVLDLEDNNFVGPFPLCLLALPSVTYLNVGSNKFTGMLFENQSCSGELKFVDLSFNLLTGHLPKCLHSKKTVISDGNCLETGDDQSQKPVSFCRNEALAVGVIPHMKNREGRSSKAAIIALGVIGGVVGGIALVTLIFLLVRKVSASKEIKKYPTRLILEDASTGYPSKLLQDASKVLQFHLPSSMFASALLFDDTISIETERMTLLCS</sequence>
<keyword evidence="3" id="KW-0472">Membrane</keyword>
<dbReference type="EMBL" id="CAMGYJ010000006">
    <property type="protein sequence ID" value="CAI0433190.1"/>
    <property type="molecule type" value="Genomic_DNA"/>
</dbReference>
<feature type="chain" id="PRO_5043964879" description="Leucine-rich repeat-containing N-terminal plant-type domain-containing protein" evidence="4">
    <location>
        <begin position="25"/>
        <end position="436"/>
    </location>
</feature>
<dbReference type="AlphaFoldDB" id="A0AAV0LFK6"/>
<keyword evidence="1" id="KW-0433">Leucine-rich repeat</keyword>
<keyword evidence="4" id="KW-0732">Signal</keyword>
<comment type="caution">
    <text evidence="6">The sequence shown here is derived from an EMBL/GenBank/DDBJ whole genome shotgun (WGS) entry which is preliminary data.</text>
</comment>
<dbReference type="PANTHER" id="PTHR48010:SF58">
    <property type="entry name" value="RECEPTOR PROTEIN KINASE-LIKE PROTEIN ZAR1"/>
    <property type="match status" value="1"/>
</dbReference>
<evidence type="ECO:0000313" key="6">
    <source>
        <dbReference type="EMBL" id="CAI0433190.1"/>
    </source>
</evidence>
<evidence type="ECO:0000256" key="3">
    <source>
        <dbReference type="SAM" id="Phobius"/>
    </source>
</evidence>
<evidence type="ECO:0000256" key="2">
    <source>
        <dbReference type="ARBA" id="ARBA00022737"/>
    </source>
</evidence>
<protein>
    <recommendedName>
        <fullName evidence="5">Leucine-rich repeat-containing N-terminal plant-type domain-containing protein</fullName>
    </recommendedName>
</protein>
<gene>
    <name evidence="6" type="ORF">LITE_LOCUS23734</name>
</gene>
<dbReference type="InterPro" id="IPR025875">
    <property type="entry name" value="Leu-rich_rpt_4"/>
</dbReference>
<dbReference type="FunFam" id="3.80.10.10:FF:000155">
    <property type="entry name" value="Putative inactive leucine-rich repeat receptor-like protein kinase"/>
    <property type="match status" value="1"/>
</dbReference>
<evidence type="ECO:0000256" key="4">
    <source>
        <dbReference type="SAM" id="SignalP"/>
    </source>
</evidence>
<dbReference type="InterPro" id="IPR001611">
    <property type="entry name" value="Leu-rich_rpt"/>
</dbReference>
<accession>A0AAV0LFK6</accession>
<dbReference type="Proteomes" id="UP001154282">
    <property type="component" value="Unassembled WGS sequence"/>
</dbReference>
<dbReference type="Pfam" id="PF12799">
    <property type="entry name" value="LRR_4"/>
    <property type="match status" value="1"/>
</dbReference>
<proteinExistence type="predicted"/>
<dbReference type="InterPro" id="IPR050994">
    <property type="entry name" value="At_inactive_RLKs"/>
</dbReference>
<feature type="transmembrane region" description="Helical" evidence="3">
    <location>
        <begin position="343"/>
        <end position="368"/>
    </location>
</feature>
<dbReference type="Pfam" id="PF00560">
    <property type="entry name" value="LRR_1"/>
    <property type="match status" value="2"/>
</dbReference>
<keyword evidence="3" id="KW-1133">Transmembrane helix</keyword>
<dbReference type="InterPro" id="IPR032675">
    <property type="entry name" value="LRR_dom_sf"/>
</dbReference>
<keyword evidence="3" id="KW-0812">Transmembrane</keyword>
<evidence type="ECO:0000259" key="5">
    <source>
        <dbReference type="Pfam" id="PF08263"/>
    </source>
</evidence>
<feature type="domain" description="Leucine-rich repeat-containing N-terminal plant-type" evidence="5">
    <location>
        <begin position="29"/>
        <end position="59"/>
    </location>
</feature>
<dbReference type="InterPro" id="IPR013210">
    <property type="entry name" value="LRR_N_plant-typ"/>
</dbReference>
<feature type="signal peptide" evidence="4">
    <location>
        <begin position="1"/>
        <end position="24"/>
    </location>
</feature>
<dbReference type="PROSITE" id="PS51450">
    <property type="entry name" value="LRR"/>
    <property type="match status" value="1"/>
</dbReference>
<name>A0AAV0LFK6_9ROSI</name>